<proteinExistence type="predicted"/>
<evidence type="ECO:0000313" key="2">
    <source>
        <dbReference type="Proteomes" id="UP000184699"/>
    </source>
</evidence>
<organism evidence="1 2">
    <name type="scientific">Agromyces cerinus subsp. cerinus</name>
    <dbReference type="NCBI Taxonomy" id="232089"/>
    <lineage>
        <taxon>Bacteria</taxon>
        <taxon>Bacillati</taxon>
        <taxon>Actinomycetota</taxon>
        <taxon>Actinomycetes</taxon>
        <taxon>Micrococcales</taxon>
        <taxon>Microbacteriaceae</taxon>
        <taxon>Agromyces</taxon>
    </lineage>
</organism>
<evidence type="ECO:0000313" key="1">
    <source>
        <dbReference type="EMBL" id="SIN69625.1"/>
    </source>
</evidence>
<sequence length="98" mass="11186">MKTTQLRQYVIVDGLYEEFVAWWRETMPVLRPAMGFAIEFAYGSSETNEFTWAVSVPGDAAEFERVDAAYKTSPERAAVFEGLPDRVATMQLSFIETY</sequence>
<evidence type="ECO:0008006" key="3">
    <source>
        <dbReference type="Google" id="ProtNLM"/>
    </source>
</evidence>
<dbReference type="EMBL" id="FSRJ01000001">
    <property type="protein sequence ID" value="SIN69625.1"/>
    <property type="molecule type" value="Genomic_DNA"/>
</dbReference>
<name>A0A1N6DFS1_9MICO</name>
<dbReference type="RefSeq" id="WP_074258494.1">
    <property type="nucleotide sequence ID" value="NZ_FSRJ01000001.1"/>
</dbReference>
<accession>A0A1N6DFS1</accession>
<keyword evidence="2" id="KW-1185">Reference proteome</keyword>
<dbReference type="OrthoDB" id="5188748at2"/>
<dbReference type="AlphaFoldDB" id="A0A1N6DFS1"/>
<gene>
    <name evidence="1" type="ORF">SAMN05443544_0155</name>
</gene>
<reference evidence="2" key="1">
    <citation type="submission" date="2016-11" db="EMBL/GenBank/DDBJ databases">
        <authorList>
            <person name="Varghese N."/>
            <person name="Submissions S."/>
        </authorList>
    </citation>
    <scope>NUCLEOTIDE SEQUENCE [LARGE SCALE GENOMIC DNA]</scope>
    <source>
        <strain evidence="2">DSM 8595</strain>
    </source>
</reference>
<dbReference type="Proteomes" id="UP000184699">
    <property type="component" value="Unassembled WGS sequence"/>
</dbReference>
<protein>
    <recommendedName>
        <fullName evidence="3">NIPSNAP protein</fullName>
    </recommendedName>
</protein>